<feature type="non-terminal residue" evidence="2">
    <location>
        <position position="170"/>
    </location>
</feature>
<dbReference type="InterPro" id="IPR001279">
    <property type="entry name" value="Metallo-B-lactamas"/>
</dbReference>
<dbReference type="EMBL" id="UINC01181161">
    <property type="protein sequence ID" value="SVD90717.1"/>
    <property type="molecule type" value="Genomic_DNA"/>
</dbReference>
<evidence type="ECO:0000313" key="2">
    <source>
        <dbReference type="EMBL" id="SVD90717.1"/>
    </source>
</evidence>
<dbReference type="AlphaFoldDB" id="A0A382Z5D3"/>
<proteinExistence type="predicted"/>
<dbReference type="Pfam" id="PF00753">
    <property type="entry name" value="Lactamase_B"/>
    <property type="match status" value="1"/>
</dbReference>
<organism evidence="2">
    <name type="scientific">marine metagenome</name>
    <dbReference type="NCBI Taxonomy" id="408172"/>
    <lineage>
        <taxon>unclassified sequences</taxon>
        <taxon>metagenomes</taxon>
        <taxon>ecological metagenomes</taxon>
    </lineage>
</organism>
<dbReference type="Gene3D" id="3.60.15.10">
    <property type="entry name" value="Ribonuclease Z/Hydroxyacylglutathione hydrolase-like"/>
    <property type="match status" value="1"/>
</dbReference>
<sequence>MTKQHSVVAATLVAACIVVAVTAGEQNQGDRFAGVELTAAPVAGNVHMVQGRGGGNVGVFVGPDGVLLVDSLFAPLSDRLVAAVRTISDGEIRFLINTHVHPDHIGGNENLAGQGVLIFAHDNVRVRALERFRHPRGGGQRFLPAPPVGARPVVTYNDTVSFHFNCEEVR</sequence>
<dbReference type="SUPFAM" id="SSF56281">
    <property type="entry name" value="Metallo-hydrolase/oxidoreductase"/>
    <property type="match status" value="1"/>
</dbReference>
<evidence type="ECO:0000259" key="1">
    <source>
        <dbReference type="Pfam" id="PF00753"/>
    </source>
</evidence>
<reference evidence="2" key="1">
    <citation type="submission" date="2018-05" db="EMBL/GenBank/DDBJ databases">
        <authorList>
            <person name="Lanie J.A."/>
            <person name="Ng W.-L."/>
            <person name="Kazmierczak K.M."/>
            <person name="Andrzejewski T.M."/>
            <person name="Davidsen T.M."/>
            <person name="Wayne K.J."/>
            <person name="Tettelin H."/>
            <person name="Glass J.I."/>
            <person name="Rusch D."/>
            <person name="Podicherti R."/>
            <person name="Tsui H.-C.T."/>
            <person name="Winkler M.E."/>
        </authorList>
    </citation>
    <scope>NUCLEOTIDE SEQUENCE</scope>
</reference>
<dbReference type="PROSITE" id="PS51257">
    <property type="entry name" value="PROKAR_LIPOPROTEIN"/>
    <property type="match status" value="1"/>
</dbReference>
<accession>A0A382Z5D3</accession>
<protein>
    <recommendedName>
        <fullName evidence="1">Metallo-beta-lactamase domain-containing protein</fullName>
    </recommendedName>
</protein>
<dbReference type="InterPro" id="IPR036866">
    <property type="entry name" value="RibonucZ/Hydroxyglut_hydro"/>
</dbReference>
<gene>
    <name evidence="2" type="ORF">METZ01_LOCUS443571</name>
</gene>
<name>A0A382Z5D3_9ZZZZ</name>
<feature type="domain" description="Metallo-beta-lactamase" evidence="1">
    <location>
        <begin position="51"/>
        <end position="141"/>
    </location>
</feature>